<name>A0A448YQA9_BRENA</name>
<feature type="domain" description="THIF-type NAD/FAD binding fold" evidence="16">
    <location>
        <begin position="4"/>
        <end position="407"/>
    </location>
</feature>
<keyword evidence="4" id="KW-0963">Cytoplasm</keyword>
<feature type="region of interest" description="Disordered" evidence="15">
    <location>
        <begin position="168"/>
        <end position="187"/>
    </location>
</feature>
<evidence type="ECO:0000256" key="4">
    <source>
        <dbReference type="ARBA" id="ARBA00022490"/>
    </source>
</evidence>
<evidence type="ECO:0000256" key="8">
    <source>
        <dbReference type="ARBA" id="ARBA00022833"/>
    </source>
</evidence>
<evidence type="ECO:0000256" key="3">
    <source>
        <dbReference type="ARBA" id="ARBA00005673"/>
    </source>
</evidence>
<dbReference type="GO" id="GO:0031510">
    <property type="term" value="C:SUMO activating enzyme complex"/>
    <property type="evidence" value="ECO:0007669"/>
    <property type="project" value="UniProtKB-UniRule"/>
</dbReference>
<dbReference type="GO" id="GO:0046872">
    <property type="term" value="F:metal ion binding"/>
    <property type="evidence" value="ECO:0007669"/>
    <property type="project" value="UniProtKB-KW"/>
</dbReference>
<dbReference type="PIRSF" id="PIRSF039133">
    <property type="entry name" value="SUMO_E1B"/>
    <property type="match status" value="1"/>
</dbReference>
<evidence type="ECO:0000313" key="18">
    <source>
        <dbReference type="EMBL" id="VEU23114.1"/>
    </source>
</evidence>
<dbReference type="AlphaFoldDB" id="A0A448YQA9"/>
<gene>
    <name evidence="18" type="ORF">BRENAR_LOCUS3845</name>
</gene>
<dbReference type="GO" id="GO:0005737">
    <property type="term" value="C:cytoplasm"/>
    <property type="evidence" value="ECO:0007669"/>
    <property type="project" value="UniProtKB-SubCell"/>
</dbReference>
<dbReference type="EMBL" id="CAACVR010000034">
    <property type="protein sequence ID" value="VEU23114.1"/>
    <property type="molecule type" value="Genomic_DNA"/>
</dbReference>
<evidence type="ECO:0000256" key="5">
    <source>
        <dbReference type="ARBA" id="ARBA00022723"/>
    </source>
</evidence>
<organism evidence="18 19">
    <name type="scientific">Brettanomyces naardenensis</name>
    <name type="common">Yeast</name>
    <dbReference type="NCBI Taxonomy" id="13370"/>
    <lineage>
        <taxon>Eukaryota</taxon>
        <taxon>Fungi</taxon>
        <taxon>Dikarya</taxon>
        <taxon>Ascomycota</taxon>
        <taxon>Saccharomycotina</taxon>
        <taxon>Pichiomycetes</taxon>
        <taxon>Pichiales</taxon>
        <taxon>Pichiaceae</taxon>
        <taxon>Brettanomyces</taxon>
    </lineage>
</organism>
<feature type="compositionally biased region" description="Acidic residues" evidence="15">
    <location>
        <begin position="513"/>
        <end position="526"/>
    </location>
</feature>
<dbReference type="InterPro" id="IPR030661">
    <property type="entry name" value="Uba2"/>
</dbReference>
<evidence type="ECO:0000256" key="10">
    <source>
        <dbReference type="PIRNR" id="PIRNR039133"/>
    </source>
</evidence>
<keyword evidence="8 10" id="KW-0862">Zinc</keyword>
<keyword evidence="6 10" id="KW-0547">Nucleotide-binding</keyword>
<evidence type="ECO:0000256" key="9">
    <source>
        <dbReference type="ARBA" id="ARBA00022840"/>
    </source>
</evidence>
<dbReference type="Pfam" id="PF10585">
    <property type="entry name" value="UBA_E1_SCCH"/>
    <property type="match status" value="1"/>
</dbReference>
<evidence type="ECO:0000313" key="19">
    <source>
        <dbReference type="Proteomes" id="UP000290900"/>
    </source>
</evidence>
<keyword evidence="7 10" id="KW-0833">Ubl conjugation pathway</keyword>
<feature type="binding site" evidence="13">
    <location>
        <position position="124"/>
    </location>
    <ligand>
        <name>Zn(2+)</name>
        <dbReference type="ChEBI" id="CHEBI:29105"/>
    </ligand>
</feature>
<keyword evidence="9 10" id="KW-0067">ATP-binding</keyword>
<dbReference type="Gene3D" id="3.50.50.80">
    <property type="entry name" value="Ubiquitin-activating enzyme E1, inactive adenylation domain, subdomain 1"/>
    <property type="match status" value="1"/>
</dbReference>
<dbReference type="Gene3D" id="3.10.290.20">
    <property type="entry name" value="Ubiquitin-like 2 activating enzyme e1b. Chain: B, domain 3"/>
    <property type="match status" value="1"/>
</dbReference>
<feature type="binding site" evidence="12">
    <location>
        <position position="34"/>
    </location>
    <ligand>
        <name>ATP</name>
        <dbReference type="ChEBI" id="CHEBI:30616"/>
    </ligand>
</feature>
<evidence type="ECO:0000259" key="17">
    <source>
        <dbReference type="Pfam" id="PF10585"/>
    </source>
</evidence>
<sequence>MNYGEIHVLDLDTIDLSNLNRQFLFRQKDIKASKALTAVKAVQHMNHASKLVAHHGNIMDTKQFPLSFFQGFDMIFNALDNLEARMYVNKVCLFTKVPLMESGTTGLQGQVQPIYPYLTECFACVPKSTPKAFPVCTIRSTPSKPVHCVTWAKNFLFPQLFGPGSSDLIPTKGQNEDDDEDDDETKNSLQEANELIELKFSIVRAAEDLGDSPDYSFVDSIITKIFTEDILRLLRMENLWTSRSKPTPLNYSEYSLVIKNLEDSGLIEDVKLSDQKIGSILENLQTFVKSTIRLTKRLRLEKEIYFDKDDQDALEFVSSSSNLRSYIFDIPLKTEFEVKQIAGNIIPAVATTNAIMAGFSALSSIHYFISGKNSHVAAEASRMVYDSSVPERFVNTSKLAEPNKNCKQCSIVRGIANLDIGTLTLSKFRQQLIEKYHYEDDVAIATSDSRLLYDFDFEDNLERPLKDFIRDGDVLLVSDSEEILDHIELLISDHEGEEIRLPDLTIPPFREQQEEEEEGEEDDEIVAELGNSDGIVILDEEENPLKRSNEETDESSPIKKRKIDNLVVLD</sequence>
<dbReference type="GO" id="GO:0005524">
    <property type="term" value="F:ATP binding"/>
    <property type="evidence" value="ECO:0007669"/>
    <property type="project" value="UniProtKB-UniRule"/>
</dbReference>
<evidence type="ECO:0000256" key="2">
    <source>
        <dbReference type="ARBA" id="ARBA00004718"/>
    </source>
</evidence>
<proteinExistence type="inferred from homology"/>
<dbReference type="UniPathway" id="UPA00886"/>
<evidence type="ECO:0000256" key="7">
    <source>
        <dbReference type="ARBA" id="ARBA00022786"/>
    </source>
</evidence>
<comment type="subunit">
    <text evidence="10">Heterodimer.</text>
</comment>
<feature type="binding site" evidence="12">
    <location>
        <begin position="80"/>
        <end position="85"/>
    </location>
    <ligand>
        <name>ATP</name>
        <dbReference type="ChEBI" id="CHEBI:30616"/>
    </ligand>
</feature>
<dbReference type="InterPro" id="IPR019572">
    <property type="entry name" value="UBA_E1_SCCH"/>
</dbReference>
<feature type="domain" description="Ubiquitin-activating enzyme SCCH" evidence="17">
    <location>
        <begin position="273"/>
        <end position="339"/>
    </location>
</feature>
<dbReference type="OrthoDB" id="10255449at2759"/>
<dbReference type="PANTHER" id="PTHR10953">
    <property type="entry name" value="UBIQUITIN-ACTIVATING ENZYME E1"/>
    <property type="match status" value="1"/>
</dbReference>
<comment type="subcellular location">
    <subcellularLocation>
        <location evidence="1">Cytoplasm</location>
    </subcellularLocation>
</comment>
<evidence type="ECO:0000256" key="11">
    <source>
        <dbReference type="PIRSR" id="PIRSR039133-1"/>
    </source>
</evidence>
<evidence type="ECO:0000256" key="12">
    <source>
        <dbReference type="PIRSR" id="PIRSR039133-2"/>
    </source>
</evidence>
<dbReference type="SUPFAM" id="SSF69572">
    <property type="entry name" value="Activating enzymes of the ubiquitin-like proteins"/>
    <property type="match status" value="1"/>
</dbReference>
<dbReference type="InterPro" id="IPR033127">
    <property type="entry name" value="UBQ-activ_enz_E1_Cys_AS"/>
</dbReference>
<keyword evidence="19" id="KW-1185">Reference proteome</keyword>
<dbReference type="InterPro" id="IPR000594">
    <property type="entry name" value="ThiF_NAD_FAD-bd"/>
</dbReference>
<dbReference type="STRING" id="13370.A0A448YQA9"/>
<dbReference type="GO" id="GO:0019948">
    <property type="term" value="F:SUMO activating enzyme activity"/>
    <property type="evidence" value="ECO:0007669"/>
    <property type="project" value="UniProtKB-UniRule"/>
</dbReference>
<reference evidence="18 19" key="1">
    <citation type="submission" date="2018-12" db="EMBL/GenBank/DDBJ databases">
        <authorList>
            <person name="Tiukova I."/>
            <person name="Dainat J."/>
        </authorList>
    </citation>
    <scope>NUCLEOTIDE SEQUENCE [LARGE SCALE GENOMIC DNA]</scope>
</reference>
<evidence type="ECO:0000256" key="1">
    <source>
        <dbReference type="ARBA" id="ARBA00004496"/>
    </source>
</evidence>
<dbReference type="GO" id="GO:0016925">
    <property type="term" value="P:protein sumoylation"/>
    <property type="evidence" value="ECO:0007669"/>
    <property type="project" value="UniProtKB-UniRule"/>
</dbReference>
<comment type="pathway">
    <text evidence="2 10">Protein modification; protein sumoylation.</text>
</comment>
<feature type="binding site" evidence="13">
    <location>
        <position position="409"/>
    </location>
    <ligand>
        <name>Zn(2+)</name>
        <dbReference type="ChEBI" id="CHEBI:29105"/>
    </ligand>
</feature>
<dbReference type="InParanoid" id="A0A448YQA9"/>
<evidence type="ECO:0000256" key="6">
    <source>
        <dbReference type="ARBA" id="ARBA00022741"/>
    </source>
</evidence>
<evidence type="ECO:0000256" key="14">
    <source>
        <dbReference type="PROSITE-ProRule" id="PRU10132"/>
    </source>
</evidence>
<evidence type="ECO:0000259" key="16">
    <source>
        <dbReference type="Pfam" id="PF00899"/>
    </source>
</evidence>
<dbReference type="InterPro" id="IPR035985">
    <property type="entry name" value="Ubiquitin-activating_enz"/>
</dbReference>
<dbReference type="FunCoup" id="A0A448YQA9">
    <property type="interactions" value="1892"/>
</dbReference>
<keyword evidence="5 10" id="KW-0479">Metal-binding</keyword>
<dbReference type="InterPro" id="IPR042449">
    <property type="entry name" value="Ub-E1_IAD_1"/>
</dbReference>
<dbReference type="Gene3D" id="1.10.10.520">
    <property type="entry name" value="Ubiquitin activating enzymes (Uba3). Chain: B, domain 2"/>
    <property type="match status" value="1"/>
</dbReference>
<protein>
    <recommendedName>
        <fullName evidence="10">Ubiquitin-activating enzyme E1-like</fullName>
    </recommendedName>
</protein>
<feature type="binding site" evidence="13">
    <location>
        <position position="406"/>
    </location>
    <ligand>
        <name>Zn(2+)</name>
        <dbReference type="ChEBI" id="CHEBI:29105"/>
    </ligand>
</feature>
<feature type="region of interest" description="Disordered" evidence="15">
    <location>
        <begin position="511"/>
        <end position="570"/>
    </location>
</feature>
<feature type="binding site" evidence="13">
    <location>
        <position position="121"/>
    </location>
    <ligand>
        <name>Zn(2+)</name>
        <dbReference type="ChEBI" id="CHEBI:29105"/>
    </ligand>
</feature>
<accession>A0A448YQA9</accession>
<feature type="active site" description="Glycyl thioester intermediate" evidence="11 14">
    <location>
        <position position="136"/>
    </location>
</feature>
<dbReference type="Pfam" id="PF00899">
    <property type="entry name" value="ThiF"/>
    <property type="match status" value="1"/>
</dbReference>
<dbReference type="PROSITE" id="PS00865">
    <property type="entry name" value="UBIQUITIN_ACTIVAT_2"/>
    <property type="match status" value="1"/>
</dbReference>
<feature type="binding site" evidence="12">
    <location>
        <position position="10"/>
    </location>
    <ligand>
        <name>ATP</name>
        <dbReference type="ChEBI" id="CHEBI:30616"/>
    </ligand>
</feature>
<dbReference type="Proteomes" id="UP000290900">
    <property type="component" value="Unassembled WGS sequence"/>
</dbReference>
<dbReference type="InterPro" id="IPR023318">
    <property type="entry name" value="Ub_act_enz_dom_a_sf"/>
</dbReference>
<evidence type="ECO:0000256" key="15">
    <source>
        <dbReference type="SAM" id="MobiDB-lite"/>
    </source>
</evidence>
<dbReference type="PANTHER" id="PTHR10953:SF5">
    <property type="entry name" value="SUMO-ACTIVATING ENZYME SUBUNIT 2"/>
    <property type="match status" value="1"/>
</dbReference>
<feature type="binding site" evidence="12">
    <location>
        <begin position="18"/>
        <end position="21"/>
    </location>
    <ligand>
        <name>ATP</name>
        <dbReference type="ChEBI" id="CHEBI:30616"/>
    </ligand>
</feature>
<dbReference type="InterPro" id="IPR045886">
    <property type="entry name" value="ThiF/MoeB/HesA"/>
</dbReference>
<evidence type="ECO:0000256" key="13">
    <source>
        <dbReference type="PIRSR" id="PIRSR039133-3"/>
    </source>
</evidence>
<comment type="similarity">
    <text evidence="3 10">Belongs to the ubiquitin-activating E1 family.</text>
</comment>